<dbReference type="EMBL" id="CCXY01000111">
    <property type="protein sequence ID" value="CEG12159.1"/>
    <property type="molecule type" value="Genomic_DNA"/>
</dbReference>
<dbReference type="AlphaFoldDB" id="A0A098E9H5"/>
<dbReference type="NCBIfam" id="TIGR00581">
    <property type="entry name" value="moaC"/>
    <property type="match status" value="1"/>
</dbReference>
<proteinExistence type="predicted"/>
<dbReference type="SUPFAM" id="SSF55040">
    <property type="entry name" value="Molybdenum cofactor biosynthesis protein C, MoaC"/>
    <property type="match status" value="1"/>
</dbReference>
<reference evidence="4" key="1">
    <citation type="submission" date="2014-09" db="EMBL/GenBank/DDBJ databases">
        <authorList>
            <person name="Probst J Alexander"/>
        </authorList>
    </citation>
    <scope>NUCLEOTIDE SEQUENCE</scope>
</reference>
<evidence type="ECO:0000256" key="1">
    <source>
        <dbReference type="ARBA" id="ARBA00005046"/>
    </source>
</evidence>
<keyword evidence="2" id="KW-0501">Molybdenum cofactor biosynthesis</keyword>
<sequence length="149" mass="16788">MTVNMVDISEKDIVERIAIAEGKIYLKKETIEKILKKEIKKGDVLTVAEISAINAVKKTPDLILLCHQIPIANVDVYFKINEKENSILANVKVKAIAKTGVEMEALTGVTVALLTIWDMTKYIEKDEKGQYKTTKISDIEVIEKIKKEK</sequence>
<evidence type="ECO:0000259" key="3">
    <source>
        <dbReference type="Pfam" id="PF01967"/>
    </source>
</evidence>
<dbReference type="GO" id="GO:0006777">
    <property type="term" value="P:Mo-molybdopterin cofactor biosynthetic process"/>
    <property type="evidence" value="ECO:0007669"/>
    <property type="project" value="UniProtKB-KW"/>
</dbReference>
<dbReference type="InterPro" id="IPR002820">
    <property type="entry name" value="Mopterin_CF_biosynth-C_dom"/>
</dbReference>
<comment type="pathway">
    <text evidence="1">Cofactor biosynthesis; molybdopterin biosynthesis.</text>
</comment>
<protein>
    <submittedName>
        <fullName evidence="4">Putative cyclic pyranopterin monophosphate synthase accessory protein</fullName>
    </submittedName>
</protein>
<accession>A0A098E9H5</accession>
<dbReference type="UniPathway" id="UPA00344"/>
<dbReference type="Gene3D" id="3.30.70.640">
    <property type="entry name" value="Molybdopterin cofactor biosynthesis C (MoaC) domain"/>
    <property type="match status" value="1"/>
</dbReference>
<organism evidence="4">
    <name type="scientific">groundwater metagenome</name>
    <dbReference type="NCBI Taxonomy" id="717931"/>
    <lineage>
        <taxon>unclassified sequences</taxon>
        <taxon>metagenomes</taxon>
        <taxon>ecological metagenomes</taxon>
    </lineage>
</organism>
<dbReference type="InterPro" id="IPR036522">
    <property type="entry name" value="MoaC_sf"/>
</dbReference>
<gene>
    <name evidence="4" type="primary">moaC</name>
    <name evidence="4" type="ORF">MSIBF_A1990008</name>
</gene>
<dbReference type="Pfam" id="PF01967">
    <property type="entry name" value="MoaC"/>
    <property type="match status" value="1"/>
</dbReference>
<dbReference type="InterPro" id="IPR023045">
    <property type="entry name" value="MoaC"/>
</dbReference>
<evidence type="ECO:0000256" key="2">
    <source>
        <dbReference type="ARBA" id="ARBA00023150"/>
    </source>
</evidence>
<evidence type="ECO:0000313" key="4">
    <source>
        <dbReference type="EMBL" id="CEG12159.1"/>
    </source>
</evidence>
<dbReference type="InterPro" id="IPR050105">
    <property type="entry name" value="MoCo_biosynth_MoaA/MoaC"/>
</dbReference>
<name>A0A098E9H5_9ZZZZ</name>
<dbReference type="NCBIfam" id="NF008999">
    <property type="entry name" value="PRK12343.1"/>
    <property type="match status" value="1"/>
</dbReference>
<feature type="domain" description="Molybdopterin cofactor biosynthesis C (MoaC)" evidence="3">
    <location>
        <begin position="5"/>
        <end position="145"/>
    </location>
</feature>
<dbReference type="PANTHER" id="PTHR22960">
    <property type="entry name" value="MOLYBDOPTERIN COFACTOR SYNTHESIS PROTEIN A"/>
    <property type="match status" value="1"/>
</dbReference>